<dbReference type="Proteomes" id="UP000290289">
    <property type="component" value="Chromosome 11"/>
</dbReference>
<name>A0A498IKI2_MALDO</name>
<sequence length="126" mass="14458">MKKTAQKSVTPTCIPCHANHIEFPLDSMPCLITLILDNIYIHYMHQLMLHHSHLESHALCTTCCCTFDPFIDTFSPPFPSLCNVHNHSCSLASRPLHFTLHTLHHHFIFTLGPLHTTHTNYHAFHP</sequence>
<dbReference type="AlphaFoldDB" id="A0A498IKI2"/>
<comment type="caution">
    <text evidence="1">The sequence shown here is derived from an EMBL/GenBank/DDBJ whole genome shotgun (WGS) entry which is preliminary data.</text>
</comment>
<proteinExistence type="predicted"/>
<accession>A0A498IKI2</accession>
<evidence type="ECO:0000313" key="1">
    <source>
        <dbReference type="EMBL" id="RXH83856.1"/>
    </source>
</evidence>
<dbReference type="EMBL" id="RDQH01000337">
    <property type="protein sequence ID" value="RXH83856.1"/>
    <property type="molecule type" value="Genomic_DNA"/>
</dbReference>
<gene>
    <name evidence="1" type="ORF">DVH24_013101</name>
</gene>
<reference evidence="1 2" key="1">
    <citation type="submission" date="2018-10" db="EMBL/GenBank/DDBJ databases">
        <title>A high-quality apple genome assembly.</title>
        <authorList>
            <person name="Hu J."/>
        </authorList>
    </citation>
    <scope>NUCLEOTIDE SEQUENCE [LARGE SCALE GENOMIC DNA]</scope>
    <source>
        <strain evidence="2">cv. HFTH1</strain>
        <tissue evidence="1">Young leaf</tissue>
    </source>
</reference>
<evidence type="ECO:0000313" key="2">
    <source>
        <dbReference type="Proteomes" id="UP000290289"/>
    </source>
</evidence>
<keyword evidence="2" id="KW-1185">Reference proteome</keyword>
<protein>
    <submittedName>
        <fullName evidence="1">Uncharacterized protein</fullName>
    </submittedName>
</protein>
<organism evidence="1 2">
    <name type="scientific">Malus domestica</name>
    <name type="common">Apple</name>
    <name type="synonym">Pyrus malus</name>
    <dbReference type="NCBI Taxonomy" id="3750"/>
    <lineage>
        <taxon>Eukaryota</taxon>
        <taxon>Viridiplantae</taxon>
        <taxon>Streptophyta</taxon>
        <taxon>Embryophyta</taxon>
        <taxon>Tracheophyta</taxon>
        <taxon>Spermatophyta</taxon>
        <taxon>Magnoliopsida</taxon>
        <taxon>eudicotyledons</taxon>
        <taxon>Gunneridae</taxon>
        <taxon>Pentapetalae</taxon>
        <taxon>rosids</taxon>
        <taxon>fabids</taxon>
        <taxon>Rosales</taxon>
        <taxon>Rosaceae</taxon>
        <taxon>Amygdaloideae</taxon>
        <taxon>Maleae</taxon>
        <taxon>Malus</taxon>
    </lineage>
</organism>